<dbReference type="InterPro" id="IPR053018">
    <property type="entry name" value="Elsinochrome_Biosynth-Asso"/>
</dbReference>
<keyword evidence="4" id="KW-1185">Reference proteome</keyword>
<feature type="region of interest" description="Disordered" evidence="1">
    <location>
        <begin position="58"/>
        <end position="92"/>
    </location>
</feature>
<dbReference type="AlphaFoldDB" id="A0AAE0JUB1"/>
<dbReference type="EMBL" id="JAULSN010000011">
    <property type="protein sequence ID" value="KAK3361632.1"/>
    <property type="molecule type" value="Genomic_DNA"/>
</dbReference>
<keyword evidence="2" id="KW-0812">Transmembrane</keyword>
<dbReference type="PANTHER" id="PTHR37577">
    <property type="entry name" value="INTEGRAL MEMBRANE PROTEIN"/>
    <property type="match status" value="1"/>
</dbReference>
<feature type="transmembrane region" description="Helical" evidence="2">
    <location>
        <begin position="20"/>
        <end position="50"/>
    </location>
</feature>
<reference evidence="3" key="1">
    <citation type="journal article" date="2023" name="Mol. Phylogenet. Evol.">
        <title>Genome-scale phylogeny and comparative genomics of the fungal order Sordariales.</title>
        <authorList>
            <person name="Hensen N."/>
            <person name="Bonometti L."/>
            <person name="Westerberg I."/>
            <person name="Brannstrom I.O."/>
            <person name="Guillou S."/>
            <person name="Cros-Aarteil S."/>
            <person name="Calhoun S."/>
            <person name="Haridas S."/>
            <person name="Kuo A."/>
            <person name="Mondo S."/>
            <person name="Pangilinan J."/>
            <person name="Riley R."/>
            <person name="LaButti K."/>
            <person name="Andreopoulos B."/>
            <person name="Lipzen A."/>
            <person name="Chen C."/>
            <person name="Yan M."/>
            <person name="Daum C."/>
            <person name="Ng V."/>
            <person name="Clum A."/>
            <person name="Steindorff A."/>
            <person name="Ohm R.A."/>
            <person name="Martin F."/>
            <person name="Silar P."/>
            <person name="Natvig D.O."/>
            <person name="Lalanne C."/>
            <person name="Gautier V."/>
            <person name="Ament-Velasquez S.L."/>
            <person name="Kruys A."/>
            <person name="Hutchinson M.I."/>
            <person name="Powell A.J."/>
            <person name="Barry K."/>
            <person name="Miller A.N."/>
            <person name="Grigoriev I.V."/>
            <person name="Debuchy R."/>
            <person name="Gladieux P."/>
            <person name="Hiltunen Thoren M."/>
            <person name="Johannesson H."/>
        </authorList>
    </citation>
    <scope>NUCLEOTIDE SEQUENCE</scope>
    <source>
        <strain evidence="3">CBS 958.72</strain>
    </source>
</reference>
<comment type="caution">
    <text evidence="3">The sequence shown here is derived from an EMBL/GenBank/DDBJ whole genome shotgun (WGS) entry which is preliminary data.</text>
</comment>
<dbReference type="PANTHER" id="PTHR37577:SF1">
    <property type="entry name" value="INTEGRAL MEMBRANE PROTEIN"/>
    <property type="match status" value="1"/>
</dbReference>
<evidence type="ECO:0000256" key="1">
    <source>
        <dbReference type="SAM" id="MobiDB-lite"/>
    </source>
</evidence>
<keyword evidence="2" id="KW-0472">Membrane</keyword>
<organism evidence="3 4">
    <name type="scientific">Lasiosphaeria ovina</name>
    <dbReference type="NCBI Taxonomy" id="92902"/>
    <lineage>
        <taxon>Eukaryota</taxon>
        <taxon>Fungi</taxon>
        <taxon>Dikarya</taxon>
        <taxon>Ascomycota</taxon>
        <taxon>Pezizomycotina</taxon>
        <taxon>Sordariomycetes</taxon>
        <taxon>Sordariomycetidae</taxon>
        <taxon>Sordariales</taxon>
        <taxon>Lasiosphaeriaceae</taxon>
        <taxon>Lasiosphaeria</taxon>
    </lineage>
</organism>
<evidence type="ECO:0000313" key="3">
    <source>
        <dbReference type="EMBL" id="KAK3361632.1"/>
    </source>
</evidence>
<sequence length="149" mass="16051">MATTCVAVGPADPDIAGLGIIIALAFQSGTSVLLSAWLFITVDLVLIVNFKKWLDGPYNKQPGKGRPRRGSRGSIRSGDQVVPQSRGDGQPPTLAELEERQAGIRECLTFISDSQILTGTGLLIAALATRDRLSLYHFHIIYDIANFTA</sequence>
<name>A0AAE0JUB1_9PEZI</name>
<evidence type="ECO:0000256" key="2">
    <source>
        <dbReference type="SAM" id="Phobius"/>
    </source>
</evidence>
<evidence type="ECO:0000313" key="4">
    <source>
        <dbReference type="Proteomes" id="UP001287356"/>
    </source>
</evidence>
<reference evidence="3" key="2">
    <citation type="submission" date="2023-06" db="EMBL/GenBank/DDBJ databases">
        <authorList>
            <consortium name="Lawrence Berkeley National Laboratory"/>
            <person name="Haridas S."/>
            <person name="Hensen N."/>
            <person name="Bonometti L."/>
            <person name="Westerberg I."/>
            <person name="Brannstrom I.O."/>
            <person name="Guillou S."/>
            <person name="Cros-Aarteil S."/>
            <person name="Calhoun S."/>
            <person name="Kuo A."/>
            <person name="Mondo S."/>
            <person name="Pangilinan J."/>
            <person name="Riley R."/>
            <person name="Labutti K."/>
            <person name="Andreopoulos B."/>
            <person name="Lipzen A."/>
            <person name="Chen C."/>
            <person name="Yanf M."/>
            <person name="Daum C."/>
            <person name="Ng V."/>
            <person name="Clum A."/>
            <person name="Steindorff A."/>
            <person name="Ohm R."/>
            <person name="Martin F."/>
            <person name="Silar P."/>
            <person name="Natvig D."/>
            <person name="Lalanne C."/>
            <person name="Gautier V."/>
            <person name="Ament-Velasquez S.L."/>
            <person name="Kruys A."/>
            <person name="Hutchinson M.I."/>
            <person name="Powell A.J."/>
            <person name="Barry K."/>
            <person name="Miller A.N."/>
            <person name="Grigoriev I.V."/>
            <person name="Debuchy R."/>
            <person name="Gladieux P."/>
            <person name="Thoren M.H."/>
            <person name="Johannesson H."/>
        </authorList>
    </citation>
    <scope>NUCLEOTIDE SEQUENCE</scope>
    <source>
        <strain evidence="3">CBS 958.72</strain>
    </source>
</reference>
<protein>
    <submittedName>
        <fullName evidence="3">Uncharacterized protein</fullName>
    </submittedName>
</protein>
<accession>A0AAE0JUB1</accession>
<keyword evidence="2" id="KW-1133">Transmembrane helix</keyword>
<dbReference type="Proteomes" id="UP001287356">
    <property type="component" value="Unassembled WGS sequence"/>
</dbReference>
<gene>
    <name evidence="3" type="ORF">B0T24DRAFT_112390</name>
</gene>
<proteinExistence type="predicted"/>